<protein>
    <recommendedName>
        <fullName evidence="1">Nudix hydrolase domain-containing protein</fullName>
    </recommendedName>
</protein>
<dbReference type="EMBL" id="MFFB01000004">
    <property type="protein sequence ID" value="OGE96444.1"/>
    <property type="molecule type" value="Genomic_DNA"/>
</dbReference>
<accession>A0A1F5Q2U3</accession>
<reference evidence="2 3" key="1">
    <citation type="journal article" date="2016" name="Nat. Commun.">
        <title>Thousands of microbial genomes shed light on interconnected biogeochemical processes in an aquifer system.</title>
        <authorList>
            <person name="Anantharaman K."/>
            <person name="Brown C.T."/>
            <person name="Hug L.A."/>
            <person name="Sharon I."/>
            <person name="Castelle C.J."/>
            <person name="Probst A.J."/>
            <person name="Thomas B.C."/>
            <person name="Singh A."/>
            <person name="Wilkins M.J."/>
            <person name="Karaoz U."/>
            <person name="Brodie E.L."/>
            <person name="Williams K.H."/>
            <person name="Hubbard S.S."/>
            <person name="Banfield J.F."/>
        </authorList>
    </citation>
    <scope>NUCLEOTIDE SEQUENCE [LARGE SCALE GENOMIC DNA]</scope>
</reference>
<proteinExistence type="predicted"/>
<dbReference type="AlphaFoldDB" id="A0A1F5Q2U3"/>
<dbReference type="STRING" id="1817841.A3B10_04610"/>
<dbReference type="PROSITE" id="PS51462">
    <property type="entry name" value="NUDIX"/>
    <property type="match status" value="1"/>
</dbReference>
<feature type="domain" description="Nudix hydrolase" evidence="1">
    <location>
        <begin position="7"/>
        <end position="136"/>
    </location>
</feature>
<comment type="caution">
    <text evidence="2">The sequence shown here is derived from an EMBL/GenBank/DDBJ whole genome shotgun (WGS) entry which is preliminary data.</text>
</comment>
<dbReference type="Gene3D" id="3.90.79.10">
    <property type="entry name" value="Nucleoside Triphosphate Pyrophosphohydrolase"/>
    <property type="match status" value="1"/>
</dbReference>
<organism evidence="2 3">
    <name type="scientific">Candidatus Doudnabacteria bacterium RIFCSPLOWO2_01_FULL_44_21</name>
    <dbReference type="NCBI Taxonomy" id="1817841"/>
    <lineage>
        <taxon>Bacteria</taxon>
        <taxon>Candidatus Doudnaibacteriota</taxon>
    </lineage>
</organism>
<dbReference type="InterPro" id="IPR000086">
    <property type="entry name" value="NUDIX_hydrolase_dom"/>
</dbReference>
<evidence type="ECO:0000313" key="3">
    <source>
        <dbReference type="Proteomes" id="UP000177281"/>
    </source>
</evidence>
<dbReference type="InterPro" id="IPR015797">
    <property type="entry name" value="NUDIX_hydrolase-like_dom_sf"/>
</dbReference>
<evidence type="ECO:0000313" key="2">
    <source>
        <dbReference type="EMBL" id="OGE96444.1"/>
    </source>
</evidence>
<gene>
    <name evidence="2" type="ORF">A3B10_04610</name>
</gene>
<dbReference type="SUPFAM" id="SSF55811">
    <property type="entry name" value="Nudix"/>
    <property type="match status" value="1"/>
</dbReference>
<evidence type="ECO:0000259" key="1">
    <source>
        <dbReference type="PROSITE" id="PS51462"/>
    </source>
</evidence>
<name>A0A1F5Q2U3_9BACT</name>
<dbReference type="Proteomes" id="UP000177281">
    <property type="component" value="Unassembled WGS sequence"/>
</dbReference>
<sequence length="141" mass="16696">MKKDYISYQVSLKLLLHHRGKVLILKTEENDIDLPGGRIEKGEERTLLKKLTEREIKEELGTDVRYNIRGPLFWYRGLSQYGCWVFVIVHEAEYLGGKIKLSKEHKSYEWINARKPNLKRGDFAAWDREKYLAFKGYFASK</sequence>